<feature type="region of interest" description="Disordered" evidence="1">
    <location>
        <begin position="76"/>
        <end position="106"/>
    </location>
</feature>
<comment type="caution">
    <text evidence="2">The sequence shown here is derived from an EMBL/GenBank/DDBJ whole genome shotgun (WGS) entry which is preliminary data.</text>
</comment>
<feature type="compositionally biased region" description="Low complexity" evidence="1">
    <location>
        <begin position="24"/>
        <end position="45"/>
    </location>
</feature>
<reference evidence="2" key="1">
    <citation type="journal article" date="2019" name="Sci. Rep.">
        <title>Draft genome of Tanacetum cinerariifolium, the natural source of mosquito coil.</title>
        <authorList>
            <person name="Yamashiro T."/>
            <person name="Shiraishi A."/>
            <person name="Satake H."/>
            <person name="Nakayama K."/>
        </authorList>
    </citation>
    <scope>NUCLEOTIDE SEQUENCE</scope>
</reference>
<accession>A0A699JYR0</accession>
<dbReference type="AlphaFoldDB" id="A0A699JYR0"/>
<evidence type="ECO:0000256" key="1">
    <source>
        <dbReference type="SAM" id="MobiDB-lite"/>
    </source>
</evidence>
<organism evidence="2">
    <name type="scientific">Tanacetum cinerariifolium</name>
    <name type="common">Dalmatian daisy</name>
    <name type="synonym">Chrysanthemum cinerariifolium</name>
    <dbReference type="NCBI Taxonomy" id="118510"/>
    <lineage>
        <taxon>Eukaryota</taxon>
        <taxon>Viridiplantae</taxon>
        <taxon>Streptophyta</taxon>
        <taxon>Embryophyta</taxon>
        <taxon>Tracheophyta</taxon>
        <taxon>Spermatophyta</taxon>
        <taxon>Magnoliopsida</taxon>
        <taxon>eudicotyledons</taxon>
        <taxon>Gunneridae</taxon>
        <taxon>Pentapetalae</taxon>
        <taxon>asterids</taxon>
        <taxon>campanulids</taxon>
        <taxon>Asterales</taxon>
        <taxon>Asteraceae</taxon>
        <taxon>Asteroideae</taxon>
        <taxon>Anthemideae</taxon>
        <taxon>Anthemidinae</taxon>
        <taxon>Tanacetum</taxon>
    </lineage>
</organism>
<dbReference type="EMBL" id="BKCJ010453315">
    <property type="protein sequence ID" value="GFA60265.1"/>
    <property type="molecule type" value="Genomic_DNA"/>
</dbReference>
<feature type="region of interest" description="Disordered" evidence="1">
    <location>
        <begin position="12"/>
        <end position="45"/>
    </location>
</feature>
<proteinExistence type="predicted"/>
<sequence>TIPLFPSMLVTMGEGSGTLTEPYHTPSPETQQTSPTTHSSPSLLPVTTKPLPIVISSDTTQLRQYTRRARIAQSSVLPPIADEPASPIGDDSQGEACPTDSSLEAEQDRHFDREDLNHLWALVKETLNIRQAVIEWRLYDSYSVHHILSRDQEFFMLVEREYPLRKGIAITMIINKLQVENYSQMANDPIKKIYKISNSPRQQDD</sequence>
<evidence type="ECO:0000313" key="2">
    <source>
        <dbReference type="EMBL" id="GFA60265.1"/>
    </source>
</evidence>
<name>A0A699JYR0_TANCI</name>
<protein>
    <submittedName>
        <fullName evidence="2">Uncharacterized protein</fullName>
    </submittedName>
</protein>
<gene>
    <name evidence="2" type="ORF">Tci_632237</name>
</gene>
<feature type="non-terminal residue" evidence="2">
    <location>
        <position position="1"/>
    </location>
</feature>